<accession>A0AAD6Y2M1</accession>
<dbReference type="Proteomes" id="UP001219525">
    <property type="component" value="Unassembled WGS sequence"/>
</dbReference>
<feature type="region of interest" description="Disordered" evidence="2">
    <location>
        <begin position="38"/>
        <end position="141"/>
    </location>
</feature>
<feature type="region of interest" description="Disordered" evidence="2">
    <location>
        <begin position="706"/>
        <end position="726"/>
    </location>
</feature>
<comment type="caution">
    <text evidence="4">The sequence shown here is derived from an EMBL/GenBank/DDBJ whole genome shotgun (WGS) entry which is preliminary data.</text>
</comment>
<dbReference type="InterPro" id="IPR041078">
    <property type="entry name" value="Plavaka"/>
</dbReference>
<organism evidence="4 5">
    <name type="scientific">Mycena pura</name>
    <dbReference type="NCBI Taxonomy" id="153505"/>
    <lineage>
        <taxon>Eukaryota</taxon>
        <taxon>Fungi</taxon>
        <taxon>Dikarya</taxon>
        <taxon>Basidiomycota</taxon>
        <taxon>Agaricomycotina</taxon>
        <taxon>Agaricomycetes</taxon>
        <taxon>Agaricomycetidae</taxon>
        <taxon>Agaricales</taxon>
        <taxon>Marasmiineae</taxon>
        <taxon>Mycenaceae</taxon>
        <taxon>Mycena</taxon>
    </lineage>
</organism>
<protein>
    <recommendedName>
        <fullName evidence="3">C2H2-type domain-containing protein</fullName>
    </recommendedName>
</protein>
<reference evidence="4" key="1">
    <citation type="submission" date="2023-03" db="EMBL/GenBank/DDBJ databases">
        <title>Massive genome expansion in bonnet fungi (Mycena s.s.) driven by repeated elements and novel gene families across ecological guilds.</title>
        <authorList>
            <consortium name="Lawrence Berkeley National Laboratory"/>
            <person name="Harder C.B."/>
            <person name="Miyauchi S."/>
            <person name="Viragh M."/>
            <person name="Kuo A."/>
            <person name="Thoen E."/>
            <person name="Andreopoulos B."/>
            <person name="Lu D."/>
            <person name="Skrede I."/>
            <person name="Drula E."/>
            <person name="Henrissat B."/>
            <person name="Morin E."/>
            <person name="Kohler A."/>
            <person name="Barry K."/>
            <person name="LaButti K."/>
            <person name="Morin E."/>
            <person name="Salamov A."/>
            <person name="Lipzen A."/>
            <person name="Mereny Z."/>
            <person name="Hegedus B."/>
            <person name="Baldrian P."/>
            <person name="Stursova M."/>
            <person name="Weitz H."/>
            <person name="Taylor A."/>
            <person name="Grigoriev I.V."/>
            <person name="Nagy L.G."/>
            <person name="Martin F."/>
            <person name="Kauserud H."/>
        </authorList>
    </citation>
    <scope>NUCLEOTIDE SEQUENCE</scope>
    <source>
        <strain evidence="4">9144</strain>
    </source>
</reference>
<evidence type="ECO:0000313" key="4">
    <source>
        <dbReference type="EMBL" id="KAJ7196217.1"/>
    </source>
</evidence>
<dbReference type="PROSITE" id="PS00028">
    <property type="entry name" value="ZINC_FINGER_C2H2_1"/>
    <property type="match status" value="1"/>
</dbReference>
<evidence type="ECO:0000313" key="5">
    <source>
        <dbReference type="Proteomes" id="UP001219525"/>
    </source>
</evidence>
<evidence type="ECO:0000256" key="2">
    <source>
        <dbReference type="SAM" id="MobiDB-lite"/>
    </source>
</evidence>
<evidence type="ECO:0000256" key="1">
    <source>
        <dbReference type="PROSITE-ProRule" id="PRU00042"/>
    </source>
</evidence>
<feature type="domain" description="C2H2-type" evidence="3">
    <location>
        <begin position="18"/>
        <end position="47"/>
    </location>
</feature>
<proteinExistence type="predicted"/>
<dbReference type="EMBL" id="JARJCW010000085">
    <property type="protein sequence ID" value="KAJ7196217.1"/>
    <property type="molecule type" value="Genomic_DNA"/>
</dbReference>
<evidence type="ECO:0000259" key="3">
    <source>
        <dbReference type="PROSITE" id="PS50157"/>
    </source>
</evidence>
<sequence length="955" mass="107299">MRRHGRGRGRGRTTIATIPCPYDGCGLLFRSSGGLSNHVRVHQNPTRVGSAPGAHAPSPSPSPQPYRASTSPGFDEPAPFTEPQSTPARGSPSPGAQPGWKRNYHPNLDGRPCDAEGNDLPKGTPAPLRRPASPTDWSPYDDQVQFRTADLAFRRGEMSADVISELMEVWALDKQKYDADAPFTGPEDLYETIDSTALGDAPWKCLVTEPLATGTDAPAWARQSYTVWYRDPEVVASNILDNPELDGLFDPAPYVEVDQNEERRRSDFMSANFAWKHADMIFADDPSTEGAMIAPLIFGADKTTVSIGTGDTEYHPGYMSLRNLHSSARRAHRGGVTPFIFLAIPKSDRKYDNDPAFRTFKRQLYHASFAAVLSSLKPGMTTPLVRRCPDGHFRRVIWEFGPFIADYPEQVQLAGIVQGWCTKCTAPSHDLDGGLGDPRSQELTEQMIQALDGDPKLLWENYGINTDVIPFTNDFPRADIHEMMSPDLLHQIIKGTFKDHLVEWVGEYIYLTHEKPEADRIMDEIDRRIAAIPVFSGLRRFKDGRRFKQWTGDDSKALMKIYLAAIKDLVPHEIVSTLSAFLDFCYLVRRRDFDESTLEAIENAVSVYHQRREIFIQKHVRDSISLPRQHSMTHYAPDIKNFGAPYGVCSSITESRHITAVKRPWRRSNRFEALGQMLLTNQRLDKLAASRADFVERGMLPAQFAALPDKLPDPDKEPDEEADDGAHVQGTVVLARTRERLYPRTAAELGTHIGVHNFPDLVSAYINDLPERYVDDAMSVDSNLSLDSIPISVFHSAVATFYAPSDFSGIRGMKREIIRCTPSWRKRGPRRDCAFVVENENKLGFAGMSAVRIRLFLSFEVDGETQPCALVEWFKKVGRSPDAETGMWIVEPEMRGHQRVLSIVHLDSMLRAAHLIPVFGPDPIPLDLRYIHSLDAFRAFHVNKYIDHHANDLLS</sequence>
<dbReference type="AlphaFoldDB" id="A0AAD6Y2M1"/>
<dbReference type="InterPro" id="IPR013087">
    <property type="entry name" value="Znf_C2H2_type"/>
</dbReference>
<dbReference type="GO" id="GO:0008270">
    <property type="term" value="F:zinc ion binding"/>
    <property type="evidence" value="ECO:0007669"/>
    <property type="project" value="UniProtKB-KW"/>
</dbReference>
<dbReference type="Pfam" id="PF18759">
    <property type="entry name" value="Plavaka"/>
    <property type="match status" value="1"/>
</dbReference>
<keyword evidence="1" id="KW-0863">Zinc-finger</keyword>
<dbReference type="PROSITE" id="PS50157">
    <property type="entry name" value="ZINC_FINGER_C2H2_2"/>
    <property type="match status" value="1"/>
</dbReference>
<gene>
    <name evidence="4" type="ORF">GGX14DRAFT_376354</name>
</gene>
<keyword evidence="1" id="KW-0862">Zinc</keyword>
<name>A0AAD6Y2M1_9AGAR</name>
<keyword evidence="1" id="KW-0479">Metal-binding</keyword>
<keyword evidence="5" id="KW-1185">Reference proteome</keyword>